<dbReference type="EMBL" id="JAVFCB010000005">
    <property type="protein sequence ID" value="MDQ4214460.1"/>
    <property type="molecule type" value="Genomic_DNA"/>
</dbReference>
<proteinExistence type="predicted"/>
<keyword evidence="3" id="KW-0274">FAD</keyword>
<dbReference type="Pfam" id="PF14759">
    <property type="entry name" value="Reductase_C"/>
    <property type="match status" value="1"/>
</dbReference>
<accession>A0ABU0XL68</accession>
<name>A0ABU0XL68_9MICO</name>
<dbReference type="Gene3D" id="3.30.390.30">
    <property type="match status" value="1"/>
</dbReference>
<dbReference type="InterPro" id="IPR016156">
    <property type="entry name" value="FAD/NAD-linked_Rdtase_dimer_sf"/>
</dbReference>
<keyword evidence="4" id="KW-0560">Oxidoreductase</keyword>
<dbReference type="RefSeq" id="WP_308489392.1">
    <property type="nucleotide sequence ID" value="NZ_JAVFCB010000005.1"/>
</dbReference>
<dbReference type="Proteomes" id="UP001230289">
    <property type="component" value="Unassembled WGS sequence"/>
</dbReference>
<keyword evidence="2" id="KW-0285">Flavoprotein</keyword>
<dbReference type="PRINTS" id="PR00368">
    <property type="entry name" value="FADPNR"/>
</dbReference>
<gene>
    <name evidence="7" type="ORF">RBR11_11105</name>
</gene>
<keyword evidence="8" id="KW-1185">Reference proteome</keyword>
<dbReference type="PANTHER" id="PTHR43557">
    <property type="entry name" value="APOPTOSIS-INDUCING FACTOR 1"/>
    <property type="match status" value="1"/>
</dbReference>
<dbReference type="PANTHER" id="PTHR43557:SF2">
    <property type="entry name" value="RIESKE DOMAIN-CONTAINING PROTEIN-RELATED"/>
    <property type="match status" value="1"/>
</dbReference>
<evidence type="ECO:0000259" key="6">
    <source>
        <dbReference type="Pfam" id="PF14759"/>
    </source>
</evidence>
<feature type="domain" description="FAD/NAD(P)-binding" evidence="5">
    <location>
        <begin position="5"/>
        <end position="300"/>
    </location>
</feature>
<dbReference type="InterPro" id="IPR028202">
    <property type="entry name" value="Reductase_C"/>
</dbReference>
<reference evidence="7 8" key="1">
    <citation type="submission" date="2023-08" db="EMBL/GenBank/DDBJ databases">
        <title>Microbacterium sp. nov., isolated from a waste landfill.</title>
        <authorList>
            <person name="Wen W."/>
        </authorList>
    </citation>
    <scope>NUCLEOTIDE SEQUENCE [LARGE SCALE GENOMIC DNA]</scope>
    <source>
        <strain evidence="7 8">ASV81</strain>
    </source>
</reference>
<dbReference type="Gene3D" id="3.50.50.60">
    <property type="entry name" value="FAD/NAD(P)-binding domain"/>
    <property type="match status" value="2"/>
</dbReference>
<evidence type="ECO:0000259" key="5">
    <source>
        <dbReference type="Pfam" id="PF07992"/>
    </source>
</evidence>
<comment type="cofactor">
    <cofactor evidence="1">
        <name>FAD</name>
        <dbReference type="ChEBI" id="CHEBI:57692"/>
    </cofactor>
</comment>
<evidence type="ECO:0000256" key="3">
    <source>
        <dbReference type="ARBA" id="ARBA00022827"/>
    </source>
</evidence>
<dbReference type="InterPro" id="IPR050446">
    <property type="entry name" value="FAD-oxidoreductase/Apoptosis"/>
</dbReference>
<comment type="caution">
    <text evidence="7">The sequence shown here is derived from an EMBL/GenBank/DDBJ whole genome shotgun (WGS) entry which is preliminary data.</text>
</comment>
<organism evidence="7 8">
    <name type="scientific">Microbacterium capsulatum</name>
    <dbReference type="NCBI Taxonomy" id="3041921"/>
    <lineage>
        <taxon>Bacteria</taxon>
        <taxon>Bacillati</taxon>
        <taxon>Actinomycetota</taxon>
        <taxon>Actinomycetes</taxon>
        <taxon>Micrococcales</taxon>
        <taxon>Microbacteriaceae</taxon>
        <taxon>Microbacterium</taxon>
    </lineage>
</organism>
<evidence type="ECO:0000256" key="4">
    <source>
        <dbReference type="ARBA" id="ARBA00023002"/>
    </source>
</evidence>
<protein>
    <submittedName>
        <fullName evidence="7">FAD-dependent oxidoreductase</fullName>
    </submittedName>
</protein>
<evidence type="ECO:0000256" key="1">
    <source>
        <dbReference type="ARBA" id="ARBA00001974"/>
    </source>
</evidence>
<dbReference type="InterPro" id="IPR036188">
    <property type="entry name" value="FAD/NAD-bd_sf"/>
</dbReference>
<sequence length="406" mass="43258">MDDPIVIVGGGLAGGTAARTLRTEGFEGRILLYAAEQHRPYQRPPLSKEFLTGAKDLDVAYLQAEGWEQENGVELAAGTAVYELDPDAHEVVLENGERIRYGALLLATGSRPRRPAFDGVHAAGVHLLRTIEDSETLKAELAPGGRRVVIIGSGWIGLEAAAAARGYGNEVVVLGREEIPLANVLGERIGSLFADVHRAHGVDLRGPVDVVGLSVANGRVTGVQTADGTVDADVVVIGVGALPNTALAEDAGIAVQNGVLVDEHLRTSAPDVFAAGDVANAYHPFVDTRMRNEHWNNALTGGKVAALSMLGRDAAHETVPYFYTDQFEIGMEYAGYPPLARDAEVVFRGDPVSGEYVAFWLHEGAVVAGMNVNVWKVNAKIKALITSRRVVDVARLTDPEIPIDEV</sequence>
<dbReference type="InterPro" id="IPR023753">
    <property type="entry name" value="FAD/NAD-binding_dom"/>
</dbReference>
<dbReference type="SUPFAM" id="SSF51905">
    <property type="entry name" value="FAD/NAD(P)-binding domain"/>
    <property type="match status" value="1"/>
</dbReference>
<evidence type="ECO:0000313" key="7">
    <source>
        <dbReference type="EMBL" id="MDQ4214460.1"/>
    </source>
</evidence>
<evidence type="ECO:0000313" key="8">
    <source>
        <dbReference type="Proteomes" id="UP001230289"/>
    </source>
</evidence>
<dbReference type="PRINTS" id="PR00411">
    <property type="entry name" value="PNDRDTASEI"/>
</dbReference>
<dbReference type="SUPFAM" id="SSF55424">
    <property type="entry name" value="FAD/NAD-linked reductases, dimerisation (C-terminal) domain"/>
    <property type="match status" value="1"/>
</dbReference>
<dbReference type="Pfam" id="PF07992">
    <property type="entry name" value="Pyr_redox_2"/>
    <property type="match status" value="1"/>
</dbReference>
<evidence type="ECO:0000256" key="2">
    <source>
        <dbReference type="ARBA" id="ARBA00022630"/>
    </source>
</evidence>
<feature type="domain" description="Reductase C-terminal" evidence="6">
    <location>
        <begin position="321"/>
        <end position="404"/>
    </location>
</feature>